<dbReference type="HOGENOM" id="CLU_937697_0_0_1"/>
<dbReference type="EMBL" id="GL732698">
    <property type="protein sequence ID" value="EFX66605.1"/>
    <property type="molecule type" value="Genomic_DNA"/>
</dbReference>
<accession>E9HNS7</accession>
<name>E9HNS7_DAPPU</name>
<dbReference type="InParanoid" id="E9HNS7"/>
<keyword evidence="3" id="KW-1185">Reference proteome</keyword>
<feature type="region of interest" description="Disordered" evidence="1">
    <location>
        <begin position="99"/>
        <end position="118"/>
    </location>
</feature>
<sequence>MASHIRNKQNTFNVDQQHYRSKICNEPNSSDIQQRISQRKLEEKEQLSSSSTCLSSIPLHQQSGCVPTLISDVCDGVVLRESKLMLPSLSTMSMKMEENYEEDNDEGNYDKEEDNEEPGKQYMKLIQAKKKKINLMVAMITIVMCHLRQPNGVVVLNNKLDMKKQTLEVPELETKNDQNEDTDLEVIEQIFTINERAIEEDVMVHYPSSSNDASVLEKTTSIANNNQQMAALVDGRDARKVVLDIPLSDRCSIGTHEDMKKLLGFVIAVSVHQFHESDILFANGVVFGPIEKRSSVK</sequence>
<evidence type="ECO:0000313" key="2">
    <source>
        <dbReference type="EMBL" id="EFX66605.1"/>
    </source>
</evidence>
<dbReference type="Proteomes" id="UP000000305">
    <property type="component" value="Unassembled WGS sequence"/>
</dbReference>
<dbReference type="AlphaFoldDB" id="E9HNS7"/>
<gene>
    <name evidence="2" type="ORF">DAPPUDRAFT_262844</name>
</gene>
<protein>
    <submittedName>
        <fullName evidence="2">Uncharacterized protein</fullName>
    </submittedName>
</protein>
<dbReference type="KEGG" id="dpx:DAPPUDRAFT_262844"/>
<reference evidence="2 3" key="1">
    <citation type="journal article" date="2011" name="Science">
        <title>The ecoresponsive genome of Daphnia pulex.</title>
        <authorList>
            <person name="Colbourne J.K."/>
            <person name="Pfrender M.E."/>
            <person name="Gilbert D."/>
            <person name="Thomas W.K."/>
            <person name="Tucker A."/>
            <person name="Oakley T.H."/>
            <person name="Tokishita S."/>
            <person name="Aerts A."/>
            <person name="Arnold G.J."/>
            <person name="Basu M.K."/>
            <person name="Bauer D.J."/>
            <person name="Caceres C.E."/>
            <person name="Carmel L."/>
            <person name="Casola C."/>
            <person name="Choi J.H."/>
            <person name="Detter J.C."/>
            <person name="Dong Q."/>
            <person name="Dusheyko S."/>
            <person name="Eads B.D."/>
            <person name="Frohlich T."/>
            <person name="Geiler-Samerotte K.A."/>
            <person name="Gerlach D."/>
            <person name="Hatcher P."/>
            <person name="Jogdeo S."/>
            <person name="Krijgsveld J."/>
            <person name="Kriventseva E.V."/>
            <person name="Kultz D."/>
            <person name="Laforsch C."/>
            <person name="Lindquist E."/>
            <person name="Lopez J."/>
            <person name="Manak J.R."/>
            <person name="Muller J."/>
            <person name="Pangilinan J."/>
            <person name="Patwardhan R.P."/>
            <person name="Pitluck S."/>
            <person name="Pritham E.J."/>
            <person name="Rechtsteiner A."/>
            <person name="Rho M."/>
            <person name="Rogozin I.B."/>
            <person name="Sakarya O."/>
            <person name="Salamov A."/>
            <person name="Schaack S."/>
            <person name="Shapiro H."/>
            <person name="Shiga Y."/>
            <person name="Skalitzky C."/>
            <person name="Smith Z."/>
            <person name="Souvorov A."/>
            <person name="Sung W."/>
            <person name="Tang Z."/>
            <person name="Tsuchiya D."/>
            <person name="Tu H."/>
            <person name="Vos H."/>
            <person name="Wang M."/>
            <person name="Wolf Y.I."/>
            <person name="Yamagata H."/>
            <person name="Yamada T."/>
            <person name="Ye Y."/>
            <person name="Shaw J.R."/>
            <person name="Andrews J."/>
            <person name="Crease T.J."/>
            <person name="Tang H."/>
            <person name="Lucas S.M."/>
            <person name="Robertson H.M."/>
            <person name="Bork P."/>
            <person name="Koonin E.V."/>
            <person name="Zdobnov E.M."/>
            <person name="Grigoriev I.V."/>
            <person name="Lynch M."/>
            <person name="Boore J.L."/>
        </authorList>
    </citation>
    <scope>NUCLEOTIDE SEQUENCE [LARGE SCALE GENOMIC DNA]</scope>
</reference>
<evidence type="ECO:0000256" key="1">
    <source>
        <dbReference type="SAM" id="MobiDB-lite"/>
    </source>
</evidence>
<evidence type="ECO:0000313" key="3">
    <source>
        <dbReference type="Proteomes" id="UP000000305"/>
    </source>
</evidence>
<feature type="compositionally biased region" description="Acidic residues" evidence="1">
    <location>
        <begin position="99"/>
        <end position="116"/>
    </location>
</feature>
<proteinExistence type="predicted"/>
<organism evidence="2 3">
    <name type="scientific">Daphnia pulex</name>
    <name type="common">Water flea</name>
    <dbReference type="NCBI Taxonomy" id="6669"/>
    <lineage>
        <taxon>Eukaryota</taxon>
        <taxon>Metazoa</taxon>
        <taxon>Ecdysozoa</taxon>
        <taxon>Arthropoda</taxon>
        <taxon>Crustacea</taxon>
        <taxon>Branchiopoda</taxon>
        <taxon>Diplostraca</taxon>
        <taxon>Cladocera</taxon>
        <taxon>Anomopoda</taxon>
        <taxon>Daphniidae</taxon>
        <taxon>Daphnia</taxon>
    </lineage>
</organism>